<dbReference type="EMBL" id="JAFJMO010000019">
    <property type="protein sequence ID" value="KAJ8249932.1"/>
    <property type="molecule type" value="Genomic_DNA"/>
</dbReference>
<feature type="compositionally biased region" description="Basic and acidic residues" evidence="1">
    <location>
        <begin position="42"/>
        <end position="65"/>
    </location>
</feature>
<gene>
    <name evidence="2" type="ORF">COCON_G00231480</name>
</gene>
<dbReference type="AlphaFoldDB" id="A0A9Q1HMA1"/>
<proteinExistence type="predicted"/>
<evidence type="ECO:0000313" key="3">
    <source>
        <dbReference type="Proteomes" id="UP001152803"/>
    </source>
</evidence>
<reference evidence="2" key="1">
    <citation type="journal article" date="2023" name="Science">
        <title>Genome structures resolve the early diversification of teleost fishes.</title>
        <authorList>
            <person name="Parey E."/>
            <person name="Louis A."/>
            <person name="Montfort J."/>
            <person name="Bouchez O."/>
            <person name="Roques C."/>
            <person name="Iampietro C."/>
            <person name="Lluch J."/>
            <person name="Castinel A."/>
            <person name="Donnadieu C."/>
            <person name="Desvignes T."/>
            <person name="Floi Bucao C."/>
            <person name="Jouanno E."/>
            <person name="Wen M."/>
            <person name="Mejri S."/>
            <person name="Dirks R."/>
            <person name="Jansen H."/>
            <person name="Henkel C."/>
            <person name="Chen W.J."/>
            <person name="Zahm M."/>
            <person name="Cabau C."/>
            <person name="Klopp C."/>
            <person name="Thompson A.W."/>
            <person name="Robinson-Rechavi M."/>
            <person name="Braasch I."/>
            <person name="Lecointre G."/>
            <person name="Bobe J."/>
            <person name="Postlethwait J.H."/>
            <person name="Berthelot C."/>
            <person name="Roest Crollius H."/>
            <person name="Guiguen Y."/>
        </authorList>
    </citation>
    <scope>NUCLEOTIDE SEQUENCE</scope>
    <source>
        <strain evidence="2">Concon-B</strain>
    </source>
</reference>
<dbReference type="Proteomes" id="UP001152803">
    <property type="component" value="Unassembled WGS sequence"/>
</dbReference>
<sequence length="186" mass="21877">MLKESQKGRIFTSGSSAEHIHELQKTIEQERQAHRDQIESLRSQLERRTNEMHETESTLKRKLAETEATAAETKEKYREYAAGICKGAKERQNFLKEEITFFRRKTNQHLVTIHQTYKELAWEKNRASRLRRTLERVERVSPGVCCASPRPSHVPGFQGDVPHFLVYPNRNIRDTGYPKWDCWLPN</sequence>
<evidence type="ECO:0000313" key="2">
    <source>
        <dbReference type="EMBL" id="KAJ8249932.1"/>
    </source>
</evidence>
<comment type="caution">
    <text evidence="2">The sequence shown here is derived from an EMBL/GenBank/DDBJ whole genome shotgun (WGS) entry which is preliminary data.</text>
</comment>
<organism evidence="2 3">
    <name type="scientific">Conger conger</name>
    <name type="common">Conger eel</name>
    <name type="synonym">Muraena conger</name>
    <dbReference type="NCBI Taxonomy" id="82655"/>
    <lineage>
        <taxon>Eukaryota</taxon>
        <taxon>Metazoa</taxon>
        <taxon>Chordata</taxon>
        <taxon>Craniata</taxon>
        <taxon>Vertebrata</taxon>
        <taxon>Euteleostomi</taxon>
        <taxon>Actinopterygii</taxon>
        <taxon>Neopterygii</taxon>
        <taxon>Teleostei</taxon>
        <taxon>Anguilliformes</taxon>
        <taxon>Congridae</taxon>
        <taxon>Conger</taxon>
    </lineage>
</organism>
<accession>A0A9Q1HMA1</accession>
<protein>
    <submittedName>
        <fullName evidence="2">Uncharacterized protein</fullName>
    </submittedName>
</protein>
<dbReference type="OrthoDB" id="10555009at2759"/>
<feature type="region of interest" description="Disordered" evidence="1">
    <location>
        <begin position="42"/>
        <end position="69"/>
    </location>
</feature>
<keyword evidence="3" id="KW-1185">Reference proteome</keyword>
<evidence type="ECO:0000256" key="1">
    <source>
        <dbReference type="SAM" id="MobiDB-lite"/>
    </source>
</evidence>
<name>A0A9Q1HMA1_CONCO</name>